<dbReference type="KEGG" id="bsan:CHH28_14785"/>
<evidence type="ECO:0000313" key="1">
    <source>
        <dbReference type="EMBL" id="ASP40945.1"/>
    </source>
</evidence>
<proteinExistence type="predicted"/>
<gene>
    <name evidence="1" type="ORF">CHH28_14785</name>
</gene>
<name>A0A222FPK0_9GAMM</name>
<dbReference type="AlphaFoldDB" id="A0A222FPK0"/>
<accession>A0A222FPK0</accession>
<sequence length="152" mass="17123">MHNSNFLRLNRNVNSILSVLLLLFSGVAMSEVYKEGQYWAYDARDQDEGAYVLINKIESHEKLGKIFHISFFNVKVKNPMISGGFSKELPHSPVSKEALDKSVTRLLGTKPENPDYLGGYKTWKEAFDAGKAGVFTMELRDIVDGVEQAINH</sequence>
<keyword evidence="2" id="KW-1185">Reference proteome</keyword>
<evidence type="ECO:0000313" key="2">
    <source>
        <dbReference type="Proteomes" id="UP000202440"/>
    </source>
</evidence>
<reference evidence="1 2" key="1">
    <citation type="submission" date="2017-07" db="EMBL/GenBank/DDBJ databases">
        <title>Annotated genome sequence of Bacterioplanes sanyensis isolated from Red Sea.</title>
        <authorList>
            <person name="Rehman Z.U."/>
        </authorList>
    </citation>
    <scope>NUCLEOTIDE SEQUENCE [LARGE SCALE GENOMIC DNA]</scope>
    <source>
        <strain evidence="1 2">NV9</strain>
    </source>
</reference>
<dbReference type="Proteomes" id="UP000202440">
    <property type="component" value="Chromosome"/>
</dbReference>
<protein>
    <submittedName>
        <fullName evidence="1">Uncharacterized protein</fullName>
    </submittedName>
</protein>
<dbReference type="OrthoDB" id="66828at2"/>
<organism evidence="1 2">
    <name type="scientific">Bacterioplanes sanyensis</name>
    <dbReference type="NCBI Taxonomy" id="1249553"/>
    <lineage>
        <taxon>Bacteria</taxon>
        <taxon>Pseudomonadati</taxon>
        <taxon>Pseudomonadota</taxon>
        <taxon>Gammaproteobacteria</taxon>
        <taxon>Oceanospirillales</taxon>
        <taxon>Oceanospirillaceae</taxon>
        <taxon>Bacterioplanes</taxon>
    </lineage>
</organism>
<dbReference type="EMBL" id="CP022530">
    <property type="protein sequence ID" value="ASP40945.1"/>
    <property type="molecule type" value="Genomic_DNA"/>
</dbReference>